<proteinExistence type="predicted"/>
<reference evidence="5" key="1">
    <citation type="journal article" date="2019" name="Int. J. Syst. Evol. Microbiol.">
        <title>The Global Catalogue of Microorganisms (GCM) 10K type strain sequencing project: providing services to taxonomists for standard genome sequencing and annotation.</title>
        <authorList>
            <consortium name="The Broad Institute Genomics Platform"/>
            <consortium name="The Broad Institute Genome Sequencing Center for Infectious Disease"/>
            <person name="Wu L."/>
            <person name="Ma J."/>
        </authorList>
    </citation>
    <scope>NUCLEOTIDE SEQUENCE [LARGE SCALE GENOMIC DNA]</scope>
    <source>
        <strain evidence="5">CCM 8903</strain>
    </source>
</reference>
<evidence type="ECO:0000313" key="5">
    <source>
        <dbReference type="Proteomes" id="UP001597252"/>
    </source>
</evidence>
<accession>A0ABW4E6U1</accession>
<keyword evidence="5" id="KW-1185">Reference proteome</keyword>
<dbReference type="Gene3D" id="1.10.357.10">
    <property type="entry name" value="Tetracycline Repressor, domain 2"/>
    <property type="match status" value="1"/>
</dbReference>
<organism evidence="4 5">
    <name type="scientific">Lacticaseibacillus baoqingensis</name>
    <dbReference type="NCBI Taxonomy" id="2486013"/>
    <lineage>
        <taxon>Bacteria</taxon>
        <taxon>Bacillati</taxon>
        <taxon>Bacillota</taxon>
        <taxon>Bacilli</taxon>
        <taxon>Lactobacillales</taxon>
        <taxon>Lactobacillaceae</taxon>
        <taxon>Lacticaseibacillus</taxon>
    </lineage>
</organism>
<evidence type="ECO:0000313" key="4">
    <source>
        <dbReference type="EMBL" id="MFD1484451.1"/>
    </source>
</evidence>
<feature type="DNA-binding region" description="H-T-H motif" evidence="2">
    <location>
        <begin position="34"/>
        <end position="53"/>
    </location>
</feature>
<sequence>MPLPTFNHLPADKQARVRAALLEEFSQYPLAQAQVARIVKSAGIARGAFYKYYADLNDAYRDLFGVAMQAIHQGMPARPTADNIPAYVDTIREFMARTDQSGYRRLIAMHYRYNEGAFGAQPTKLTADPQAAREWARTVLYHQTVRDIVLAPETQAARLKQLEAALLVGKDA</sequence>
<gene>
    <name evidence="4" type="ORF">ACFQ5J_04290</name>
</gene>
<dbReference type="PROSITE" id="PS50977">
    <property type="entry name" value="HTH_TETR_2"/>
    <property type="match status" value="1"/>
</dbReference>
<feature type="domain" description="HTH tetR-type" evidence="3">
    <location>
        <begin position="11"/>
        <end position="71"/>
    </location>
</feature>
<dbReference type="Proteomes" id="UP001597252">
    <property type="component" value="Unassembled WGS sequence"/>
</dbReference>
<evidence type="ECO:0000256" key="2">
    <source>
        <dbReference type="PROSITE-ProRule" id="PRU00335"/>
    </source>
</evidence>
<dbReference type="SUPFAM" id="SSF46689">
    <property type="entry name" value="Homeodomain-like"/>
    <property type="match status" value="1"/>
</dbReference>
<comment type="caution">
    <text evidence="4">The sequence shown here is derived from an EMBL/GenBank/DDBJ whole genome shotgun (WGS) entry which is preliminary data.</text>
</comment>
<protein>
    <submittedName>
        <fullName evidence="4">TetR/AcrR family transcriptional regulator</fullName>
    </submittedName>
</protein>
<dbReference type="EMBL" id="JBHTON010000009">
    <property type="protein sequence ID" value="MFD1484451.1"/>
    <property type="molecule type" value="Genomic_DNA"/>
</dbReference>
<evidence type="ECO:0000259" key="3">
    <source>
        <dbReference type="PROSITE" id="PS50977"/>
    </source>
</evidence>
<dbReference type="InterPro" id="IPR009057">
    <property type="entry name" value="Homeodomain-like_sf"/>
</dbReference>
<name>A0ABW4E6U1_9LACO</name>
<dbReference type="RefSeq" id="WP_125752573.1">
    <property type="nucleotide sequence ID" value="NZ_JBHTON010000009.1"/>
</dbReference>
<dbReference type="Pfam" id="PF00440">
    <property type="entry name" value="TetR_N"/>
    <property type="match status" value="1"/>
</dbReference>
<keyword evidence="1 2" id="KW-0238">DNA-binding</keyword>
<evidence type="ECO:0000256" key="1">
    <source>
        <dbReference type="ARBA" id="ARBA00023125"/>
    </source>
</evidence>
<dbReference type="InterPro" id="IPR001647">
    <property type="entry name" value="HTH_TetR"/>
</dbReference>